<dbReference type="STRING" id="99656.SAMN05421659_1156"/>
<dbReference type="GO" id="GO:0005829">
    <property type="term" value="C:cytosol"/>
    <property type="evidence" value="ECO:0007669"/>
    <property type="project" value="TreeGrafter"/>
</dbReference>
<dbReference type="Gene3D" id="2.170.190.11">
    <property type="entry name" value="Molybdopterin biosynthesis moea protein, domain 3"/>
    <property type="match status" value="1"/>
</dbReference>
<keyword evidence="13" id="KW-1185">Reference proteome</keyword>
<dbReference type="InterPro" id="IPR008284">
    <property type="entry name" value="MoCF_biosynth_CS"/>
</dbReference>
<dbReference type="SUPFAM" id="SSF63882">
    <property type="entry name" value="MoeA N-terminal region -like"/>
    <property type="match status" value="1"/>
</dbReference>
<evidence type="ECO:0000256" key="1">
    <source>
        <dbReference type="ARBA" id="ARBA00002901"/>
    </source>
</evidence>
<dbReference type="SMART" id="SM00852">
    <property type="entry name" value="MoCF_biosynth"/>
    <property type="match status" value="1"/>
</dbReference>
<dbReference type="SUPFAM" id="SSF53218">
    <property type="entry name" value="Molybdenum cofactor biosynthesis proteins"/>
    <property type="match status" value="1"/>
</dbReference>
<keyword evidence="10" id="KW-0460">Magnesium</keyword>
<evidence type="ECO:0000256" key="2">
    <source>
        <dbReference type="ARBA" id="ARBA00003487"/>
    </source>
</evidence>
<evidence type="ECO:0000256" key="10">
    <source>
        <dbReference type="RuleBase" id="RU365090"/>
    </source>
</evidence>
<feature type="domain" description="MoaB/Mog" evidence="11">
    <location>
        <begin position="187"/>
        <end position="328"/>
    </location>
</feature>
<dbReference type="UniPathway" id="UPA00344"/>
<evidence type="ECO:0000313" key="12">
    <source>
        <dbReference type="EMBL" id="SEW39445.1"/>
    </source>
</evidence>
<evidence type="ECO:0000256" key="5">
    <source>
        <dbReference type="ARBA" id="ARBA00013269"/>
    </source>
</evidence>
<protein>
    <recommendedName>
        <fullName evidence="6 10">Molybdopterin molybdenumtransferase</fullName>
        <ecNumber evidence="5 10">2.10.1.1</ecNumber>
    </recommendedName>
</protein>
<evidence type="ECO:0000256" key="8">
    <source>
        <dbReference type="ARBA" id="ARBA00023150"/>
    </source>
</evidence>
<dbReference type="InterPro" id="IPR005111">
    <property type="entry name" value="MoeA_C_domain_IV"/>
</dbReference>
<dbReference type="InterPro" id="IPR005110">
    <property type="entry name" value="MoeA_linker/N"/>
</dbReference>
<comment type="function">
    <text evidence="2">May be involved in the biosynthesis of molybdopterin.</text>
</comment>
<dbReference type="InterPro" id="IPR036425">
    <property type="entry name" value="MoaB/Mog-like_dom_sf"/>
</dbReference>
<comment type="pathway">
    <text evidence="3 10">Cofactor biosynthesis; molybdopterin biosynthesis.</text>
</comment>
<dbReference type="Pfam" id="PF03454">
    <property type="entry name" value="MoeA_C"/>
    <property type="match status" value="1"/>
</dbReference>
<dbReference type="GO" id="GO:0006777">
    <property type="term" value="P:Mo-molybdopterin cofactor biosynthetic process"/>
    <property type="evidence" value="ECO:0007669"/>
    <property type="project" value="UniProtKB-UniRule"/>
</dbReference>
<keyword evidence="8 10" id="KW-0501">Molybdenum cofactor biosynthesis</keyword>
<dbReference type="Gene3D" id="2.40.340.10">
    <property type="entry name" value="MoeA, C-terminal, domain IV"/>
    <property type="match status" value="1"/>
</dbReference>
<comment type="catalytic activity">
    <reaction evidence="9">
        <text>adenylyl-molybdopterin + molybdate = Mo-molybdopterin + AMP + H(+)</text>
        <dbReference type="Rhea" id="RHEA:35047"/>
        <dbReference type="ChEBI" id="CHEBI:15378"/>
        <dbReference type="ChEBI" id="CHEBI:36264"/>
        <dbReference type="ChEBI" id="CHEBI:62727"/>
        <dbReference type="ChEBI" id="CHEBI:71302"/>
        <dbReference type="ChEBI" id="CHEBI:456215"/>
        <dbReference type="EC" id="2.10.1.1"/>
    </reaction>
</comment>
<name>A0A1I0REZ8_9FIRM</name>
<dbReference type="NCBIfam" id="TIGR00177">
    <property type="entry name" value="molyb_syn"/>
    <property type="match status" value="1"/>
</dbReference>
<dbReference type="PANTHER" id="PTHR10192:SF5">
    <property type="entry name" value="GEPHYRIN"/>
    <property type="match status" value="1"/>
</dbReference>
<dbReference type="CDD" id="cd00887">
    <property type="entry name" value="MoeA"/>
    <property type="match status" value="1"/>
</dbReference>
<dbReference type="PROSITE" id="PS01079">
    <property type="entry name" value="MOCF_BIOSYNTHESIS_2"/>
    <property type="match status" value="1"/>
</dbReference>
<dbReference type="InterPro" id="IPR001453">
    <property type="entry name" value="MoaB/Mog_dom"/>
</dbReference>
<evidence type="ECO:0000256" key="4">
    <source>
        <dbReference type="ARBA" id="ARBA00010763"/>
    </source>
</evidence>
<dbReference type="EC" id="2.10.1.1" evidence="5 10"/>
<dbReference type="Pfam" id="PF03453">
    <property type="entry name" value="MoeA_N"/>
    <property type="match status" value="1"/>
</dbReference>
<dbReference type="EMBL" id="FOJI01000015">
    <property type="protein sequence ID" value="SEW39445.1"/>
    <property type="molecule type" value="Genomic_DNA"/>
</dbReference>
<dbReference type="GO" id="GO:0061599">
    <property type="term" value="F:molybdopterin molybdotransferase activity"/>
    <property type="evidence" value="ECO:0007669"/>
    <property type="project" value="UniProtKB-UniRule"/>
</dbReference>
<dbReference type="AlphaFoldDB" id="A0A1I0REZ8"/>
<comment type="function">
    <text evidence="1 10">Catalyzes the insertion of molybdate into adenylated molybdopterin with the concomitant release of AMP.</text>
</comment>
<gene>
    <name evidence="12" type="ORF">SAMN05421659_1156</name>
</gene>
<dbReference type="InterPro" id="IPR036135">
    <property type="entry name" value="MoeA_linker/N_sf"/>
</dbReference>
<dbReference type="PANTHER" id="PTHR10192">
    <property type="entry name" value="MOLYBDOPTERIN BIOSYNTHESIS PROTEIN"/>
    <property type="match status" value="1"/>
</dbReference>
<proteinExistence type="inferred from homology"/>
<dbReference type="Pfam" id="PF00994">
    <property type="entry name" value="MoCF_biosynth"/>
    <property type="match status" value="1"/>
</dbReference>
<evidence type="ECO:0000256" key="9">
    <source>
        <dbReference type="ARBA" id="ARBA00047317"/>
    </source>
</evidence>
<dbReference type="InterPro" id="IPR038987">
    <property type="entry name" value="MoeA-like"/>
</dbReference>
<dbReference type="InterPro" id="IPR036688">
    <property type="entry name" value="MoeA_C_domain_IV_sf"/>
</dbReference>
<dbReference type="Gene3D" id="3.90.105.10">
    <property type="entry name" value="Molybdopterin biosynthesis moea protein, domain 2"/>
    <property type="match status" value="1"/>
</dbReference>
<evidence type="ECO:0000256" key="6">
    <source>
        <dbReference type="ARBA" id="ARBA00021108"/>
    </source>
</evidence>
<dbReference type="Gene3D" id="3.40.980.10">
    <property type="entry name" value="MoaB/Mog-like domain"/>
    <property type="match status" value="1"/>
</dbReference>
<comment type="similarity">
    <text evidence="4 10">Belongs to the MoeA family.</text>
</comment>
<organism evidence="12 13">
    <name type="scientific">[Clostridium] fimetarium</name>
    <dbReference type="NCBI Taxonomy" id="99656"/>
    <lineage>
        <taxon>Bacteria</taxon>
        <taxon>Bacillati</taxon>
        <taxon>Bacillota</taxon>
        <taxon>Clostridia</taxon>
        <taxon>Lachnospirales</taxon>
        <taxon>Lachnospiraceae</taxon>
    </lineage>
</organism>
<dbReference type="GO" id="GO:0046872">
    <property type="term" value="F:metal ion binding"/>
    <property type="evidence" value="ECO:0007669"/>
    <property type="project" value="UniProtKB-UniRule"/>
</dbReference>
<evidence type="ECO:0000259" key="11">
    <source>
        <dbReference type="SMART" id="SM00852"/>
    </source>
</evidence>
<evidence type="ECO:0000313" key="13">
    <source>
        <dbReference type="Proteomes" id="UP000199701"/>
    </source>
</evidence>
<dbReference type="OrthoDB" id="9804758at2"/>
<evidence type="ECO:0000256" key="3">
    <source>
        <dbReference type="ARBA" id="ARBA00005046"/>
    </source>
</evidence>
<dbReference type="NCBIfam" id="NF045515">
    <property type="entry name" value="Glp_gephyrin"/>
    <property type="match status" value="1"/>
</dbReference>
<dbReference type="Proteomes" id="UP000199701">
    <property type="component" value="Unassembled WGS sequence"/>
</dbReference>
<dbReference type="RefSeq" id="WP_092456055.1">
    <property type="nucleotide sequence ID" value="NZ_FOJI01000015.1"/>
</dbReference>
<accession>A0A1I0REZ8</accession>
<keyword evidence="10" id="KW-0479">Metal-binding</keyword>
<keyword evidence="10 12" id="KW-0808">Transferase</keyword>
<evidence type="ECO:0000256" key="7">
    <source>
        <dbReference type="ARBA" id="ARBA00022505"/>
    </source>
</evidence>
<keyword evidence="7 10" id="KW-0500">Molybdenum</keyword>
<dbReference type="SUPFAM" id="SSF63867">
    <property type="entry name" value="MoeA C-terminal domain-like"/>
    <property type="match status" value="1"/>
</dbReference>
<reference evidence="12 13" key="1">
    <citation type="submission" date="2016-10" db="EMBL/GenBank/DDBJ databases">
        <authorList>
            <person name="de Groot N.N."/>
        </authorList>
    </citation>
    <scope>NUCLEOTIDE SEQUENCE [LARGE SCALE GENOMIC DNA]</scope>
    <source>
        <strain evidence="12 13">DSM 9179</strain>
    </source>
</reference>
<comment type="cofactor">
    <cofactor evidence="10">
        <name>Mg(2+)</name>
        <dbReference type="ChEBI" id="CHEBI:18420"/>
    </cofactor>
</comment>
<sequence>MELLKVDSITSARENMLNVLQNKNIDTVFKNLLESQGYILAQDIISQEQVPEFRRSIVDGYAVLSKDTAGASESLPIFLEIVDEVVMGTPAKKEIQAGECAYVPTGGMIPIGADAMVMVEYCELFSSNQIAVYSSTAIGKNIVLAGEDINKGELVIKKGTQIRPQEIGALACLGITEIEVYKPWKITIISTGDELVAPDTIPPFGKIRDINSYLLYAQAIKHGLEVLNTCVIADDERELKKAIIEAMQVSDIVILSGGSSQGKKDATKKIIDEVASHGSFTHGLALKPGKPTILGYDENDKVLLVGLPGHPVAAVLVFELLVSWLWKHITNQTYMRSNFAKMITNLAGAPGKVTCQLVRLIKQENEFYAEPILGKSGLITTMTRADGYILIDQNKEGLKKDEIVEVFYI</sequence>